<keyword evidence="2" id="KW-1185">Reference proteome</keyword>
<reference evidence="1" key="1">
    <citation type="submission" date="2022-07" db="EMBL/GenBank/DDBJ databases">
        <title>Pseudomonas nunamit sp. nov. an antifungal species isolated from Greenland.</title>
        <authorList>
            <person name="Ntana F."/>
            <person name="Hennessy R.C."/>
            <person name="Zervas A."/>
            <person name="Stougaard P."/>
        </authorList>
    </citation>
    <scope>NUCLEOTIDE SEQUENCE</scope>
    <source>
        <strain evidence="1">In5</strain>
    </source>
</reference>
<sequence length="60" mass="6634">MPFADVLKFYQQQAKGAVLQANDEKARIDGVAGGGTYKIDIRDKEDEGTAITFSGWRKEV</sequence>
<evidence type="ECO:0000313" key="1">
    <source>
        <dbReference type="EMBL" id="UTO16210.1"/>
    </source>
</evidence>
<name>A0ABY5EPW0_9PSED</name>
<protein>
    <submittedName>
        <fullName evidence="1">Uncharacterized protein</fullName>
    </submittedName>
</protein>
<gene>
    <name evidence="1" type="ORF">NK667_07640</name>
</gene>
<dbReference type="RefSeq" id="WP_054614246.1">
    <property type="nucleotide sequence ID" value="NZ_CP101125.1"/>
</dbReference>
<dbReference type="Proteomes" id="UP001059607">
    <property type="component" value="Chromosome"/>
</dbReference>
<accession>A0ABY5EPW0</accession>
<proteinExistence type="predicted"/>
<evidence type="ECO:0000313" key="2">
    <source>
        <dbReference type="Proteomes" id="UP001059607"/>
    </source>
</evidence>
<organism evidence="1 2">
    <name type="scientific">Pseudomonas nunensis</name>
    <dbReference type="NCBI Taxonomy" id="2961896"/>
    <lineage>
        <taxon>Bacteria</taxon>
        <taxon>Pseudomonadati</taxon>
        <taxon>Pseudomonadota</taxon>
        <taxon>Gammaproteobacteria</taxon>
        <taxon>Pseudomonadales</taxon>
        <taxon>Pseudomonadaceae</taxon>
        <taxon>Pseudomonas</taxon>
    </lineage>
</organism>
<dbReference type="EMBL" id="CP101125">
    <property type="protein sequence ID" value="UTO16210.1"/>
    <property type="molecule type" value="Genomic_DNA"/>
</dbReference>